<organism evidence="3 4">
    <name type="scientific">Leptolyngbya boryana NIES-2135</name>
    <dbReference type="NCBI Taxonomy" id="1973484"/>
    <lineage>
        <taxon>Bacteria</taxon>
        <taxon>Bacillati</taxon>
        <taxon>Cyanobacteriota</taxon>
        <taxon>Cyanophyceae</taxon>
        <taxon>Leptolyngbyales</taxon>
        <taxon>Leptolyngbyaceae</taxon>
        <taxon>Leptolyngbya group</taxon>
        <taxon>Leptolyngbya</taxon>
    </lineage>
</organism>
<feature type="domain" description="NACHT" evidence="1">
    <location>
        <begin position="124"/>
        <end position="276"/>
    </location>
</feature>
<dbReference type="SUPFAM" id="SSF52540">
    <property type="entry name" value="P-loop containing nucleoside triphosphate hydrolases"/>
    <property type="match status" value="1"/>
</dbReference>
<dbReference type="AlphaFoldDB" id="A0A1Z4JDV0"/>
<proteinExistence type="predicted"/>
<gene>
    <name evidence="3" type="ORF">NIES2135_16510</name>
</gene>
<protein>
    <submittedName>
        <fullName evidence="3">Signal transduction protein with Nacht domain-containing protein</fullName>
    </submittedName>
</protein>
<name>A0A1Z4JDV0_LEPBY</name>
<dbReference type="InterPro" id="IPR007111">
    <property type="entry name" value="NACHT_NTPase"/>
</dbReference>
<keyword evidence="4" id="KW-1185">Reference proteome</keyword>
<feature type="domain" description="NACHT conflict system C-terminal helical" evidence="2">
    <location>
        <begin position="583"/>
        <end position="670"/>
    </location>
</feature>
<dbReference type="Proteomes" id="UP000217895">
    <property type="component" value="Chromosome"/>
</dbReference>
<evidence type="ECO:0000313" key="4">
    <source>
        <dbReference type="Proteomes" id="UP000217895"/>
    </source>
</evidence>
<dbReference type="Pfam" id="PF05729">
    <property type="entry name" value="NACHT"/>
    <property type="match status" value="1"/>
</dbReference>
<dbReference type="InterPro" id="IPR054501">
    <property type="entry name" value="NCH2"/>
</dbReference>
<reference evidence="3 4" key="1">
    <citation type="submission" date="2017-06" db="EMBL/GenBank/DDBJ databases">
        <title>Genome sequencing of cyanobaciteial culture collection at National Institute for Environmental Studies (NIES).</title>
        <authorList>
            <person name="Hirose Y."/>
            <person name="Shimura Y."/>
            <person name="Fujisawa T."/>
            <person name="Nakamura Y."/>
            <person name="Kawachi M."/>
        </authorList>
    </citation>
    <scope>NUCLEOTIDE SEQUENCE [LARGE SCALE GENOMIC DNA]</scope>
    <source>
        <strain evidence="3 4">NIES-2135</strain>
    </source>
</reference>
<sequence length="678" mass="77958">MTIDPISQAVITNLIKLAIETGWKQAGNQIDKKIQQQVGHAIEEYVRTYEKRHCTLKYDCLRMDNSQTLEEIYTDVQVLNTRESRRFESPEALKELFLETGRGFIFEKTTRQEGIAVANLEPRLMVLGSPGIGKSTFLRKVGLEALKWETARYRHELIPVFIELKQFGDQHSEIEKLIAEEFETCGFPNADVFTQNLLKAGKLLILLDGLDEVPTAYVDRAISQIGTFVDKYDKNHFIASCRIAAYKGGFPRFKDVTMANFNDSQMQTFVQQWFRREPKVAEQYWQLLDSSEYKAVKELGQTPLLLTLLCAVYDESQSLPKRRSALYGEALEVWLKKWAAERRVHRDPIYQDLNLQLEQVLLSEIAYQSFAEDQLFFSKRELTDQIRAFLVGNLNAPKHLDAEKVLNAIQVQQGILVERARDTFSFSHLTFQEYLTAQYIVDEQQLETLVTNHLMDRRWREVFFLVTGLVRSADVLLNLMRAKTQELLYTDKLKGLIRWTNAVTTGSAGDFKPAVMRVITLFYALALDSSLTPNCCIALVLALDRYCALNFTLDGALTLDGVIENSITLNHIKVFASINFQVLVNQLEAMKDSVPSDDASLEERRVFISQLRHIWYDALHLNPKLLKLSQEERQSLENYLYANELMIRCKEAALRVSPQVWDAIESRMLTVSDDEIDL</sequence>
<evidence type="ECO:0000259" key="2">
    <source>
        <dbReference type="Pfam" id="PF22727"/>
    </source>
</evidence>
<dbReference type="EMBL" id="AP018203">
    <property type="protein sequence ID" value="BAY54833.1"/>
    <property type="molecule type" value="Genomic_DNA"/>
</dbReference>
<dbReference type="Pfam" id="PF22727">
    <property type="entry name" value="NCH2"/>
    <property type="match status" value="1"/>
</dbReference>
<dbReference type="Gene3D" id="3.40.50.300">
    <property type="entry name" value="P-loop containing nucleotide triphosphate hydrolases"/>
    <property type="match status" value="1"/>
</dbReference>
<dbReference type="PANTHER" id="PTHR46844:SF1">
    <property type="entry name" value="SLR5058 PROTEIN"/>
    <property type="match status" value="1"/>
</dbReference>
<dbReference type="PANTHER" id="PTHR46844">
    <property type="entry name" value="SLR5058 PROTEIN"/>
    <property type="match status" value="1"/>
</dbReference>
<evidence type="ECO:0000259" key="1">
    <source>
        <dbReference type="Pfam" id="PF05729"/>
    </source>
</evidence>
<accession>A0A1Z4JDV0</accession>
<dbReference type="InterPro" id="IPR027417">
    <property type="entry name" value="P-loop_NTPase"/>
</dbReference>
<evidence type="ECO:0000313" key="3">
    <source>
        <dbReference type="EMBL" id="BAY54833.1"/>
    </source>
</evidence>